<dbReference type="STRING" id="576137.A0A1L7WUV9"/>
<gene>
    <name evidence="6" type="ORF">PAC_06440</name>
</gene>
<keyword evidence="2" id="KW-0285">Flavoprotein</keyword>
<dbReference type="PANTHER" id="PTHR43735">
    <property type="entry name" value="APOPTOSIS-INDUCING FACTOR 1"/>
    <property type="match status" value="1"/>
</dbReference>
<feature type="domain" description="FAD/NAD(P)-binding" evidence="5">
    <location>
        <begin position="3"/>
        <end position="294"/>
    </location>
</feature>
<evidence type="ECO:0000256" key="2">
    <source>
        <dbReference type="ARBA" id="ARBA00022630"/>
    </source>
</evidence>
<evidence type="ECO:0000256" key="4">
    <source>
        <dbReference type="ARBA" id="ARBA00023002"/>
    </source>
</evidence>
<evidence type="ECO:0000313" key="6">
    <source>
        <dbReference type="EMBL" id="CZR56551.1"/>
    </source>
</evidence>
<evidence type="ECO:0000256" key="1">
    <source>
        <dbReference type="ARBA" id="ARBA00006442"/>
    </source>
</evidence>
<keyword evidence="7" id="KW-1185">Reference proteome</keyword>
<comment type="similarity">
    <text evidence="1">Belongs to the FAD-dependent oxidoreductase family.</text>
</comment>
<keyword evidence="3" id="KW-0274">FAD</keyword>
<keyword evidence="4" id="KW-0560">Oxidoreductase</keyword>
<dbReference type="SUPFAM" id="SSF51905">
    <property type="entry name" value="FAD/NAD(P)-binding domain"/>
    <property type="match status" value="1"/>
</dbReference>
<dbReference type="PRINTS" id="PR00368">
    <property type="entry name" value="FADPNR"/>
</dbReference>
<dbReference type="PRINTS" id="PR00469">
    <property type="entry name" value="PNDRDTASEII"/>
</dbReference>
<dbReference type="AlphaFoldDB" id="A0A1L7WUV9"/>
<proteinExistence type="inferred from homology"/>
<evidence type="ECO:0000313" key="7">
    <source>
        <dbReference type="Proteomes" id="UP000184330"/>
    </source>
</evidence>
<dbReference type="GO" id="GO:0004174">
    <property type="term" value="F:electron-transferring-flavoprotein dehydrogenase activity"/>
    <property type="evidence" value="ECO:0007669"/>
    <property type="project" value="TreeGrafter"/>
</dbReference>
<dbReference type="OrthoDB" id="202203at2759"/>
<dbReference type="Pfam" id="PF07992">
    <property type="entry name" value="Pyr_redox_2"/>
    <property type="match status" value="1"/>
</dbReference>
<evidence type="ECO:0000256" key="3">
    <source>
        <dbReference type="ARBA" id="ARBA00022827"/>
    </source>
</evidence>
<dbReference type="EMBL" id="FJOG01000008">
    <property type="protein sequence ID" value="CZR56551.1"/>
    <property type="molecule type" value="Genomic_DNA"/>
</dbReference>
<dbReference type="GO" id="GO:0050660">
    <property type="term" value="F:flavin adenine dinucleotide binding"/>
    <property type="evidence" value="ECO:0007669"/>
    <property type="project" value="TreeGrafter"/>
</dbReference>
<dbReference type="PANTHER" id="PTHR43735:SF3">
    <property type="entry name" value="FERROPTOSIS SUPPRESSOR PROTEIN 1"/>
    <property type="match status" value="1"/>
</dbReference>
<protein>
    <recommendedName>
        <fullName evidence="5">FAD/NAD(P)-binding domain-containing protein</fullName>
    </recommendedName>
</protein>
<dbReference type="Proteomes" id="UP000184330">
    <property type="component" value="Unassembled WGS sequence"/>
</dbReference>
<dbReference type="Gene3D" id="3.50.50.100">
    <property type="match status" value="1"/>
</dbReference>
<name>A0A1L7WUV9_9HELO</name>
<organism evidence="6 7">
    <name type="scientific">Phialocephala subalpina</name>
    <dbReference type="NCBI Taxonomy" id="576137"/>
    <lineage>
        <taxon>Eukaryota</taxon>
        <taxon>Fungi</taxon>
        <taxon>Dikarya</taxon>
        <taxon>Ascomycota</taxon>
        <taxon>Pezizomycotina</taxon>
        <taxon>Leotiomycetes</taxon>
        <taxon>Helotiales</taxon>
        <taxon>Mollisiaceae</taxon>
        <taxon>Phialocephala</taxon>
        <taxon>Phialocephala fortinii species complex</taxon>
    </lineage>
</organism>
<evidence type="ECO:0000259" key="5">
    <source>
        <dbReference type="Pfam" id="PF07992"/>
    </source>
</evidence>
<sequence>MKTVVILGGSYGGITTAHKLLKQSASTGDVKVILVSPNTHLYWNLATVRAIIPGQIADEKLLQPIAPGFKQYRADQFEFVVGIAESLDLAGKKVTITSKTGTNVLSYDTLVLATGSHTKSNAPWKAQSTYEETRDQLHDYQSRVKKAASIVVVGGGSTGVETSGELGFEYGKTKKITLIASGDHILEGTPASVTKTATKLLQNVNVTLKLSTKVVGDAKLPDGRTELTLSSGEKIVTDLYLPTNGLSPNSSYIPTELLNNNGFVVVDEYLGVKGHPDVWAVGDVSAVQRPQLVNTLKHAAHVAKNIGLANKGQSLVIYKTGGGDMLAVPVGRKSGTGHMGSWKLPGFMINMVKGKTLFTENLPKTIDGSA</sequence>
<dbReference type="InterPro" id="IPR023753">
    <property type="entry name" value="FAD/NAD-binding_dom"/>
</dbReference>
<reference evidence="6 7" key="1">
    <citation type="submission" date="2016-03" db="EMBL/GenBank/DDBJ databases">
        <authorList>
            <person name="Ploux O."/>
        </authorList>
    </citation>
    <scope>NUCLEOTIDE SEQUENCE [LARGE SCALE GENOMIC DNA]</scope>
    <source>
        <strain evidence="6 7">UAMH 11012</strain>
    </source>
</reference>
<accession>A0A1L7WUV9</accession>
<dbReference type="GO" id="GO:0005737">
    <property type="term" value="C:cytoplasm"/>
    <property type="evidence" value="ECO:0007669"/>
    <property type="project" value="TreeGrafter"/>
</dbReference>
<dbReference type="InterPro" id="IPR036188">
    <property type="entry name" value="FAD/NAD-bd_sf"/>
</dbReference>